<dbReference type="InterPro" id="IPR036875">
    <property type="entry name" value="Znf_CCHC_sf"/>
</dbReference>
<reference evidence="2 3" key="1">
    <citation type="journal article" date="2018" name="PLoS Genet.">
        <title>Population sequencing reveals clonal diversity and ancestral inbreeding in the grapevine cultivar Chardonnay.</title>
        <authorList>
            <person name="Roach M.J."/>
            <person name="Johnson D.L."/>
            <person name="Bohlmann J."/>
            <person name="van Vuuren H.J."/>
            <person name="Jones S.J."/>
            <person name="Pretorius I.S."/>
            <person name="Schmidt S.A."/>
            <person name="Borneman A.R."/>
        </authorList>
    </citation>
    <scope>NUCLEOTIDE SEQUENCE [LARGE SCALE GENOMIC DNA]</scope>
    <source>
        <strain evidence="3">cv. Chardonnay</strain>
        <tissue evidence="2">Leaf</tissue>
    </source>
</reference>
<proteinExistence type="predicted"/>
<evidence type="ECO:0008006" key="4">
    <source>
        <dbReference type="Google" id="ProtNLM"/>
    </source>
</evidence>
<dbReference type="Proteomes" id="UP000288805">
    <property type="component" value="Unassembled WGS sequence"/>
</dbReference>
<organism evidence="2 3">
    <name type="scientific">Vitis vinifera</name>
    <name type="common">Grape</name>
    <dbReference type="NCBI Taxonomy" id="29760"/>
    <lineage>
        <taxon>Eukaryota</taxon>
        <taxon>Viridiplantae</taxon>
        <taxon>Streptophyta</taxon>
        <taxon>Embryophyta</taxon>
        <taxon>Tracheophyta</taxon>
        <taxon>Spermatophyta</taxon>
        <taxon>Magnoliopsida</taxon>
        <taxon>eudicotyledons</taxon>
        <taxon>Gunneridae</taxon>
        <taxon>Pentapetalae</taxon>
        <taxon>rosids</taxon>
        <taxon>Vitales</taxon>
        <taxon>Vitaceae</taxon>
        <taxon>Viteae</taxon>
        <taxon>Vitis</taxon>
    </lineage>
</organism>
<feature type="compositionally biased region" description="Basic and acidic residues" evidence="1">
    <location>
        <begin position="97"/>
        <end position="115"/>
    </location>
</feature>
<dbReference type="GO" id="GO:0008270">
    <property type="term" value="F:zinc ion binding"/>
    <property type="evidence" value="ECO:0007669"/>
    <property type="project" value="InterPro"/>
</dbReference>
<gene>
    <name evidence="2" type="ORF">CK203_059903</name>
</gene>
<evidence type="ECO:0000256" key="1">
    <source>
        <dbReference type="SAM" id="MobiDB-lite"/>
    </source>
</evidence>
<dbReference type="AlphaFoldDB" id="A0A438GNS7"/>
<dbReference type="EMBL" id="QGNW01000381">
    <property type="protein sequence ID" value="RVW73863.1"/>
    <property type="molecule type" value="Genomic_DNA"/>
</dbReference>
<evidence type="ECO:0000313" key="3">
    <source>
        <dbReference type="Proteomes" id="UP000288805"/>
    </source>
</evidence>
<dbReference type="SUPFAM" id="SSF57756">
    <property type="entry name" value="Retrovirus zinc finger-like domains"/>
    <property type="match status" value="1"/>
</dbReference>
<sequence>MTKKRISKTVQRKMEKHYFFIQQAVSEAIKFWRSLGCFANRISRHNQVIEESKDLSILTIDELLGSLQSHEEKMKRYEETFIENAFQIKLQFSKDKVGGKDKESSNKRSHGEHSYRGRRSRRSGIGGSGGGHSSNHYQNEFGEKGESYNHKSIQCYYCKKFDHIEKYCRLKEKHVKFVEE</sequence>
<accession>A0A438GNS7</accession>
<feature type="region of interest" description="Disordered" evidence="1">
    <location>
        <begin position="97"/>
        <end position="143"/>
    </location>
</feature>
<name>A0A438GNS7_VITVI</name>
<comment type="caution">
    <text evidence="2">The sequence shown here is derived from an EMBL/GenBank/DDBJ whole genome shotgun (WGS) entry which is preliminary data.</text>
</comment>
<dbReference type="GO" id="GO:0003676">
    <property type="term" value="F:nucleic acid binding"/>
    <property type="evidence" value="ECO:0007669"/>
    <property type="project" value="InterPro"/>
</dbReference>
<evidence type="ECO:0000313" key="2">
    <source>
        <dbReference type="EMBL" id="RVW73863.1"/>
    </source>
</evidence>
<protein>
    <recommendedName>
        <fullName evidence="4">CCHC-type domain-containing protein</fullName>
    </recommendedName>
</protein>